<keyword evidence="3" id="KW-1185">Reference proteome</keyword>
<gene>
    <name evidence="2" type="ordered locus">Haur_2075</name>
</gene>
<evidence type="ECO:0000259" key="1">
    <source>
        <dbReference type="SMART" id="SM00834"/>
    </source>
</evidence>
<dbReference type="NCBIfam" id="TIGR02605">
    <property type="entry name" value="CxxC_CxxC_SSSS"/>
    <property type="match status" value="1"/>
</dbReference>
<reference evidence="2 3" key="1">
    <citation type="journal article" date="2011" name="Stand. Genomic Sci.">
        <title>Complete genome sequence of the filamentous gliding predatory bacterium Herpetosiphon aurantiacus type strain (114-95(T)).</title>
        <authorList>
            <person name="Kiss H."/>
            <person name="Nett M."/>
            <person name="Domin N."/>
            <person name="Martin K."/>
            <person name="Maresca J.A."/>
            <person name="Copeland A."/>
            <person name="Lapidus A."/>
            <person name="Lucas S."/>
            <person name="Berry K.W."/>
            <person name="Glavina Del Rio T."/>
            <person name="Dalin E."/>
            <person name="Tice H."/>
            <person name="Pitluck S."/>
            <person name="Richardson P."/>
            <person name="Bruce D."/>
            <person name="Goodwin L."/>
            <person name="Han C."/>
            <person name="Detter J.C."/>
            <person name="Schmutz J."/>
            <person name="Brettin T."/>
            <person name="Land M."/>
            <person name="Hauser L."/>
            <person name="Kyrpides N.C."/>
            <person name="Ivanova N."/>
            <person name="Goker M."/>
            <person name="Woyke T."/>
            <person name="Klenk H.P."/>
            <person name="Bryant D.A."/>
        </authorList>
    </citation>
    <scope>NUCLEOTIDE SEQUENCE [LARGE SCALE GENOMIC DNA]</scope>
    <source>
        <strain evidence="3">ATCC 23779 / DSM 785 / 114-95</strain>
    </source>
</reference>
<evidence type="ECO:0000313" key="2">
    <source>
        <dbReference type="EMBL" id="ABX04715.1"/>
    </source>
</evidence>
<dbReference type="Proteomes" id="UP000000787">
    <property type="component" value="Chromosome"/>
</dbReference>
<sequence length="115" mass="13155">MILNATTQSFNCDSWEGAICLSVLIMIYCINKVSSIRFPMPLYVYSCPQCAIEIEELRPQREADMPFVCPVCHEFGVRDITSFHLWRNQPSPELRTPSTGDKDHHPSCACCRPYP</sequence>
<dbReference type="HOGENOM" id="CLU_2105604_0_0_0"/>
<proteinExistence type="predicted"/>
<dbReference type="eggNOG" id="ENOG5030SMU">
    <property type="taxonomic scope" value="Bacteria"/>
</dbReference>
<accession>A9AW65</accession>
<dbReference type="STRING" id="316274.Haur_2075"/>
<protein>
    <recommendedName>
        <fullName evidence="1">Putative regulatory protein FmdB zinc ribbon domain-containing protein</fullName>
    </recommendedName>
</protein>
<name>A9AW65_HERA2</name>
<dbReference type="AlphaFoldDB" id="A9AW65"/>
<feature type="domain" description="Putative regulatory protein FmdB zinc ribbon" evidence="1">
    <location>
        <begin position="40"/>
        <end position="81"/>
    </location>
</feature>
<organism evidence="2 3">
    <name type="scientific">Herpetosiphon aurantiacus (strain ATCC 23779 / DSM 785 / 114-95)</name>
    <dbReference type="NCBI Taxonomy" id="316274"/>
    <lineage>
        <taxon>Bacteria</taxon>
        <taxon>Bacillati</taxon>
        <taxon>Chloroflexota</taxon>
        <taxon>Chloroflexia</taxon>
        <taxon>Herpetosiphonales</taxon>
        <taxon>Herpetosiphonaceae</taxon>
        <taxon>Herpetosiphon</taxon>
    </lineage>
</organism>
<dbReference type="SMART" id="SM00834">
    <property type="entry name" value="CxxC_CXXC_SSSS"/>
    <property type="match status" value="1"/>
</dbReference>
<dbReference type="EMBL" id="CP000875">
    <property type="protein sequence ID" value="ABX04715.1"/>
    <property type="molecule type" value="Genomic_DNA"/>
</dbReference>
<dbReference type="KEGG" id="hau:Haur_2075"/>
<dbReference type="BioCyc" id="HAUR316274:GHYA-2103-MONOMER"/>
<evidence type="ECO:0000313" key="3">
    <source>
        <dbReference type="Proteomes" id="UP000000787"/>
    </source>
</evidence>
<dbReference type="InterPro" id="IPR013429">
    <property type="entry name" value="Regulatory_FmdB_Zinc_ribbon"/>
</dbReference>
<dbReference type="InParanoid" id="A9AW65"/>